<protein>
    <submittedName>
        <fullName evidence="1">Uncharacterized protein</fullName>
    </submittedName>
</protein>
<dbReference type="Proteomes" id="UP000447434">
    <property type="component" value="Chromosome 5"/>
</dbReference>
<name>A0A6A4QMY4_LUPAL</name>
<organism evidence="1 2">
    <name type="scientific">Lupinus albus</name>
    <name type="common">White lupine</name>
    <name type="synonym">Lupinus termis</name>
    <dbReference type="NCBI Taxonomy" id="3870"/>
    <lineage>
        <taxon>Eukaryota</taxon>
        <taxon>Viridiplantae</taxon>
        <taxon>Streptophyta</taxon>
        <taxon>Embryophyta</taxon>
        <taxon>Tracheophyta</taxon>
        <taxon>Spermatophyta</taxon>
        <taxon>Magnoliopsida</taxon>
        <taxon>eudicotyledons</taxon>
        <taxon>Gunneridae</taxon>
        <taxon>Pentapetalae</taxon>
        <taxon>rosids</taxon>
        <taxon>fabids</taxon>
        <taxon>Fabales</taxon>
        <taxon>Fabaceae</taxon>
        <taxon>Papilionoideae</taxon>
        <taxon>50 kb inversion clade</taxon>
        <taxon>genistoids sensu lato</taxon>
        <taxon>core genistoids</taxon>
        <taxon>Genisteae</taxon>
        <taxon>Lupinus</taxon>
    </lineage>
</organism>
<dbReference type="EMBL" id="WOCE01000005">
    <property type="protein sequence ID" value="KAE9614374.1"/>
    <property type="molecule type" value="Genomic_DNA"/>
</dbReference>
<accession>A0A6A4QMY4</accession>
<gene>
    <name evidence="1" type="ORF">Lalb_Chr05g0227251</name>
</gene>
<comment type="caution">
    <text evidence="1">The sequence shown here is derived from an EMBL/GenBank/DDBJ whole genome shotgun (WGS) entry which is preliminary data.</text>
</comment>
<dbReference type="AlphaFoldDB" id="A0A6A4QMY4"/>
<proteinExistence type="predicted"/>
<sequence>MRDGIVTQCSKTLKLRWLLLRNECLLSKCLQMSIRLSLNLKRLLKLRCNWHIKVMSRRSLIVAVGEGCWK</sequence>
<evidence type="ECO:0000313" key="1">
    <source>
        <dbReference type="EMBL" id="KAE9614374.1"/>
    </source>
</evidence>
<keyword evidence="2" id="KW-1185">Reference proteome</keyword>
<reference evidence="2" key="1">
    <citation type="journal article" date="2020" name="Nat. Commun.">
        <title>Genome sequence of the cluster root forming white lupin.</title>
        <authorList>
            <person name="Hufnagel B."/>
            <person name="Marques A."/>
            <person name="Soriano A."/>
            <person name="Marques L."/>
            <person name="Divol F."/>
            <person name="Doumas P."/>
            <person name="Sallet E."/>
            <person name="Mancinotti D."/>
            <person name="Carrere S."/>
            <person name="Marande W."/>
            <person name="Arribat S."/>
            <person name="Keller J."/>
            <person name="Huneau C."/>
            <person name="Blein T."/>
            <person name="Aime D."/>
            <person name="Laguerre M."/>
            <person name="Taylor J."/>
            <person name="Schubert V."/>
            <person name="Nelson M."/>
            <person name="Geu-Flores F."/>
            <person name="Crespi M."/>
            <person name="Gallardo-Guerrero K."/>
            <person name="Delaux P.-M."/>
            <person name="Salse J."/>
            <person name="Berges H."/>
            <person name="Guyot R."/>
            <person name="Gouzy J."/>
            <person name="Peret B."/>
        </authorList>
    </citation>
    <scope>NUCLEOTIDE SEQUENCE [LARGE SCALE GENOMIC DNA]</scope>
    <source>
        <strain evidence="2">cv. Amiga</strain>
    </source>
</reference>
<evidence type="ECO:0000313" key="2">
    <source>
        <dbReference type="Proteomes" id="UP000447434"/>
    </source>
</evidence>